<name>A0AAD2EBK7_9LAMI</name>
<dbReference type="Proteomes" id="UP000834106">
    <property type="component" value="Chromosome 21"/>
</dbReference>
<evidence type="ECO:0000313" key="2">
    <source>
        <dbReference type="Proteomes" id="UP000834106"/>
    </source>
</evidence>
<gene>
    <name evidence="1" type="ORF">FPE_LOCUS31984</name>
</gene>
<dbReference type="EMBL" id="OU503056">
    <property type="protein sequence ID" value="CAI9784554.1"/>
    <property type="molecule type" value="Genomic_DNA"/>
</dbReference>
<reference evidence="1" key="1">
    <citation type="submission" date="2023-05" db="EMBL/GenBank/DDBJ databases">
        <authorList>
            <person name="Huff M."/>
        </authorList>
    </citation>
    <scope>NUCLEOTIDE SEQUENCE</scope>
</reference>
<proteinExistence type="predicted"/>
<accession>A0AAD2EBK7</accession>
<organism evidence="1 2">
    <name type="scientific">Fraxinus pennsylvanica</name>
    <dbReference type="NCBI Taxonomy" id="56036"/>
    <lineage>
        <taxon>Eukaryota</taxon>
        <taxon>Viridiplantae</taxon>
        <taxon>Streptophyta</taxon>
        <taxon>Embryophyta</taxon>
        <taxon>Tracheophyta</taxon>
        <taxon>Spermatophyta</taxon>
        <taxon>Magnoliopsida</taxon>
        <taxon>eudicotyledons</taxon>
        <taxon>Gunneridae</taxon>
        <taxon>Pentapetalae</taxon>
        <taxon>asterids</taxon>
        <taxon>lamiids</taxon>
        <taxon>Lamiales</taxon>
        <taxon>Oleaceae</taxon>
        <taxon>Oleeae</taxon>
        <taxon>Fraxinus</taxon>
    </lineage>
</organism>
<protein>
    <submittedName>
        <fullName evidence="1">Uncharacterized protein</fullName>
    </submittedName>
</protein>
<sequence>MEIEDKADRRRARFWGLTDQELPAVLISMLSISSHQDCNMEEVVVAPGIATVLVALEHHACVVAATRCSQLIWALTIDVGDSVDSLAAPVEVPCLTPTMTGPVEAATCSSPNKSSCSACSNIDSPSLATAKLSASMGYGSNPGCERTIVTNIECGYIGAME</sequence>
<evidence type="ECO:0000313" key="1">
    <source>
        <dbReference type="EMBL" id="CAI9784554.1"/>
    </source>
</evidence>
<dbReference type="AlphaFoldDB" id="A0AAD2EBK7"/>
<keyword evidence="2" id="KW-1185">Reference proteome</keyword>